<dbReference type="Proteomes" id="UP000464178">
    <property type="component" value="Chromosome"/>
</dbReference>
<dbReference type="NCBIfam" id="TIGR02532">
    <property type="entry name" value="IV_pilin_GFxxxE"/>
    <property type="match status" value="1"/>
</dbReference>
<feature type="transmembrane region" description="Helical" evidence="1">
    <location>
        <begin position="12"/>
        <end position="34"/>
    </location>
</feature>
<dbReference type="SUPFAM" id="SSF54523">
    <property type="entry name" value="Pili subunits"/>
    <property type="match status" value="1"/>
</dbReference>
<organism evidence="3 4">
    <name type="scientific">Gemmata massiliana</name>
    <dbReference type="NCBI Taxonomy" id="1210884"/>
    <lineage>
        <taxon>Bacteria</taxon>
        <taxon>Pseudomonadati</taxon>
        <taxon>Planctomycetota</taxon>
        <taxon>Planctomycetia</taxon>
        <taxon>Gemmatales</taxon>
        <taxon>Gemmataceae</taxon>
        <taxon>Gemmata</taxon>
    </lineage>
</organism>
<evidence type="ECO:0000256" key="1">
    <source>
        <dbReference type="SAM" id="Phobius"/>
    </source>
</evidence>
<keyword evidence="1" id="KW-1133">Transmembrane helix</keyword>
<keyword evidence="4" id="KW-1185">Reference proteome</keyword>
<reference evidence="3 4" key="1">
    <citation type="submission" date="2019-05" db="EMBL/GenBank/DDBJ databases">
        <authorList>
            <consortium name="Science for Life Laboratories"/>
        </authorList>
    </citation>
    <scope>NUCLEOTIDE SEQUENCE [LARGE SCALE GENOMIC DNA]</scope>
    <source>
        <strain evidence="3">Soil9</strain>
    </source>
</reference>
<dbReference type="Gene3D" id="3.30.700.10">
    <property type="entry name" value="Glycoprotein, Type 4 Pilin"/>
    <property type="match status" value="1"/>
</dbReference>
<dbReference type="RefSeq" id="WP_162673673.1">
    <property type="nucleotide sequence ID" value="NZ_LR593886.1"/>
</dbReference>
<keyword evidence="1" id="KW-0472">Membrane</keyword>
<sequence>MPLSLSRGTRSRGFTLIELLVVIAIIAILIGLLLPAVQKVREAAARAQSQNNIKQTLLACHNGHDTTSYLPPVVSFWWSNPTNFTYSNSDATFYFSLLPYYEQGAISAGISNWGGSGLGQVGSTGKAAMSFPIKILTAPNDPSGGDGIFARGFNADWMWDPAKSAGGVDVALCSYACNFQVFGRPGQNANDPWDWQNTAGKSTLQGISDGTSNTIFVAEKRKACGPAGTPNNSNTFGTAWGHPADDRYWPTFARIPVSTGVPVDQRQFPVPQFAPTNANCDNYRAHGMSSGVIMVGLGDGSVRGVSSSITQATWSQAVQPRDGSVLSSNW</sequence>
<gene>
    <name evidence="3" type="ORF">SOIL9_75390</name>
</gene>
<dbReference type="EMBL" id="LR593886">
    <property type="protein sequence ID" value="VTS02370.1"/>
    <property type="molecule type" value="Genomic_DNA"/>
</dbReference>
<accession>A0A6P2DJ29</accession>
<dbReference type="Pfam" id="PF07963">
    <property type="entry name" value="N_methyl"/>
    <property type="match status" value="1"/>
</dbReference>
<dbReference type="InterPro" id="IPR012902">
    <property type="entry name" value="N_methyl_site"/>
</dbReference>
<feature type="domain" description="DUF1559" evidence="2">
    <location>
        <begin position="38"/>
        <end position="310"/>
    </location>
</feature>
<evidence type="ECO:0000313" key="4">
    <source>
        <dbReference type="Proteomes" id="UP000464178"/>
    </source>
</evidence>
<dbReference type="PANTHER" id="PTHR30093:SF2">
    <property type="entry name" value="TYPE II SECRETION SYSTEM PROTEIN H"/>
    <property type="match status" value="1"/>
</dbReference>
<dbReference type="PROSITE" id="PS00409">
    <property type="entry name" value="PROKAR_NTER_METHYL"/>
    <property type="match status" value="1"/>
</dbReference>
<dbReference type="PANTHER" id="PTHR30093">
    <property type="entry name" value="GENERAL SECRETION PATHWAY PROTEIN G"/>
    <property type="match status" value="1"/>
</dbReference>
<dbReference type="InterPro" id="IPR045584">
    <property type="entry name" value="Pilin-like"/>
</dbReference>
<evidence type="ECO:0000313" key="3">
    <source>
        <dbReference type="EMBL" id="VTS02370.1"/>
    </source>
</evidence>
<dbReference type="AlphaFoldDB" id="A0A6P2DJ29"/>
<protein>
    <recommendedName>
        <fullName evidence="2">DUF1559 domain-containing protein</fullName>
    </recommendedName>
</protein>
<name>A0A6P2DJ29_9BACT</name>
<evidence type="ECO:0000259" key="2">
    <source>
        <dbReference type="Pfam" id="PF07596"/>
    </source>
</evidence>
<dbReference type="Pfam" id="PF07596">
    <property type="entry name" value="SBP_bac_10"/>
    <property type="match status" value="1"/>
</dbReference>
<proteinExistence type="predicted"/>
<keyword evidence="1" id="KW-0812">Transmembrane</keyword>
<dbReference type="InterPro" id="IPR011453">
    <property type="entry name" value="DUF1559"/>
</dbReference>
<dbReference type="KEGG" id="gms:SOIL9_75390"/>